<gene>
    <name evidence="2" type="ORF">D1164_05810</name>
</gene>
<dbReference type="PANTHER" id="PTHR34387:SF1">
    <property type="entry name" value="PERIPLASMIC IMMUNOGENIC PROTEIN"/>
    <property type="match status" value="1"/>
</dbReference>
<keyword evidence="3" id="KW-1185">Reference proteome</keyword>
<sequence>MKYLLLLVISVFTLSLHAQDKEGIRYIELKGNAEMEVEPDEMVLHIGIEEYWEEEFEKKKEPEDYKTKVPLARIEDSLIKSLREAGIKKENVKVRGMGNYWRQRGKEFLFSKQFEVKITDFPKVNKLSGLLDSRGIKYMNVGQMSHSDIETFKTQVRANALKDAREKASLMVESLGEELGEVLSISEINDGYIQPYMAKGRMMAMEASTESINQVQDITVSYQVMVKFRIK</sequence>
<evidence type="ECO:0000313" key="3">
    <source>
        <dbReference type="Proteomes" id="UP000266441"/>
    </source>
</evidence>
<feature type="signal peptide" evidence="1">
    <location>
        <begin position="1"/>
        <end position="18"/>
    </location>
</feature>
<organism evidence="2 3">
    <name type="scientific">Mariniphaga sediminis</name>
    <dbReference type="NCBI Taxonomy" id="1628158"/>
    <lineage>
        <taxon>Bacteria</taxon>
        <taxon>Pseudomonadati</taxon>
        <taxon>Bacteroidota</taxon>
        <taxon>Bacteroidia</taxon>
        <taxon>Marinilabiliales</taxon>
        <taxon>Prolixibacteraceae</taxon>
        <taxon>Mariniphaga</taxon>
    </lineage>
</organism>
<reference evidence="2 3" key="1">
    <citation type="journal article" date="2015" name="Int. J. Syst. Evol. Microbiol.">
        <title>Mariniphaga sediminis sp. nov., isolated from coastal sediment.</title>
        <authorList>
            <person name="Wang F.Q."/>
            <person name="Shen Q.Y."/>
            <person name="Chen G.J."/>
            <person name="Du Z.J."/>
        </authorList>
    </citation>
    <scope>NUCLEOTIDE SEQUENCE [LARGE SCALE GENOMIC DNA]</scope>
    <source>
        <strain evidence="2 3">SY21</strain>
    </source>
</reference>
<dbReference type="InterPro" id="IPR052022">
    <property type="entry name" value="26kDa_periplasmic_antigen"/>
</dbReference>
<dbReference type="Proteomes" id="UP000266441">
    <property type="component" value="Unassembled WGS sequence"/>
</dbReference>
<keyword evidence="1" id="KW-0732">Signal</keyword>
<dbReference type="Gene3D" id="3.30.110.170">
    <property type="entry name" value="Protein of unknown function (DUF541), domain 1"/>
    <property type="match status" value="1"/>
</dbReference>
<proteinExistence type="predicted"/>
<dbReference type="Pfam" id="PF04402">
    <property type="entry name" value="SIMPL"/>
    <property type="match status" value="1"/>
</dbReference>
<name>A0A399D390_9BACT</name>
<feature type="chain" id="PRO_5017349005" evidence="1">
    <location>
        <begin position="19"/>
        <end position="231"/>
    </location>
</feature>
<dbReference type="RefSeq" id="WP_119349002.1">
    <property type="nucleotide sequence ID" value="NZ_QWET01000003.1"/>
</dbReference>
<dbReference type="AlphaFoldDB" id="A0A399D390"/>
<dbReference type="EMBL" id="QWET01000003">
    <property type="protein sequence ID" value="RIH66415.1"/>
    <property type="molecule type" value="Genomic_DNA"/>
</dbReference>
<comment type="caution">
    <text evidence="2">The sequence shown here is derived from an EMBL/GenBank/DDBJ whole genome shotgun (WGS) entry which is preliminary data.</text>
</comment>
<dbReference type="PANTHER" id="PTHR34387">
    <property type="entry name" value="SLR1258 PROTEIN"/>
    <property type="match status" value="1"/>
</dbReference>
<evidence type="ECO:0000256" key="1">
    <source>
        <dbReference type="SAM" id="SignalP"/>
    </source>
</evidence>
<accession>A0A399D390</accession>
<dbReference type="GO" id="GO:0006974">
    <property type="term" value="P:DNA damage response"/>
    <property type="evidence" value="ECO:0007669"/>
    <property type="project" value="TreeGrafter"/>
</dbReference>
<dbReference type="OrthoDB" id="1242975at2"/>
<dbReference type="InterPro" id="IPR007497">
    <property type="entry name" value="SIMPL/DUF541"/>
</dbReference>
<evidence type="ECO:0000313" key="2">
    <source>
        <dbReference type="EMBL" id="RIH66415.1"/>
    </source>
</evidence>
<dbReference type="Gene3D" id="3.30.70.2970">
    <property type="entry name" value="Protein of unknown function (DUF541), domain 2"/>
    <property type="match status" value="1"/>
</dbReference>
<protein>
    <submittedName>
        <fullName evidence="2">DUF541 domain-containing protein</fullName>
    </submittedName>
</protein>